<dbReference type="GeneID" id="94835353"/>
<feature type="region of interest" description="Disordered" evidence="1">
    <location>
        <begin position="353"/>
        <end position="584"/>
    </location>
</feature>
<feature type="compositionally biased region" description="Basic and acidic residues" evidence="1">
    <location>
        <begin position="543"/>
        <end position="556"/>
    </location>
</feature>
<name>A0A1J4KPP0_9EUKA</name>
<dbReference type="OrthoDB" id="340227at2759"/>
<evidence type="ECO:0000313" key="3">
    <source>
        <dbReference type="Proteomes" id="UP000179807"/>
    </source>
</evidence>
<keyword evidence="3" id="KW-1185">Reference proteome</keyword>
<accession>A0A1J4KPP0</accession>
<dbReference type="GO" id="GO:0000339">
    <property type="term" value="F:RNA cap binding"/>
    <property type="evidence" value="ECO:0007669"/>
    <property type="project" value="InterPro"/>
</dbReference>
<dbReference type="EMBL" id="MLAK01000589">
    <property type="protein sequence ID" value="OHT11389.1"/>
    <property type="molecule type" value="Genomic_DNA"/>
</dbReference>
<dbReference type="InterPro" id="IPR006607">
    <property type="entry name" value="DM15"/>
</dbReference>
<comment type="caution">
    <text evidence="2">The sequence shown here is derived from an EMBL/GenBank/DDBJ whole genome shotgun (WGS) entry which is preliminary data.</text>
</comment>
<feature type="compositionally biased region" description="Low complexity" evidence="1">
    <location>
        <begin position="364"/>
        <end position="376"/>
    </location>
</feature>
<dbReference type="Pfam" id="PF21071">
    <property type="entry name" value="LARP1_HEAT"/>
    <property type="match status" value="1"/>
</dbReference>
<feature type="compositionally biased region" description="Basic and acidic residues" evidence="1">
    <location>
        <begin position="490"/>
        <end position="517"/>
    </location>
</feature>
<dbReference type="VEuPathDB" id="TrichDB:TRFO_19198"/>
<feature type="compositionally biased region" description="Basic and acidic residues" evidence="1">
    <location>
        <begin position="444"/>
        <end position="454"/>
    </location>
</feature>
<dbReference type="GO" id="GO:0048255">
    <property type="term" value="P:mRNA stabilization"/>
    <property type="evidence" value="ECO:0007669"/>
    <property type="project" value="InterPro"/>
</dbReference>
<organism evidence="2 3">
    <name type="scientific">Tritrichomonas foetus</name>
    <dbReference type="NCBI Taxonomy" id="1144522"/>
    <lineage>
        <taxon>Eukaryota</taxon>
        <taxon>Metamonada</taxon>
        <taxon>Parabasalia</taxon>
        <taxon>Tritrichomonadida</taxon>
        <taxon>Tritrichomonadidae</taxon>
        <taxon>Tritrichomonas</taxon>
    </lineage>
</organism>
<sequence length="584" mass="68570">MANWEVYKEIDDIEVDSSSSIDNNFIQEEEEFNDDYFDDQDDYFYNDSGNLYDDHPYVDYDDFKSYSKVHYNIKMKRRDRCCFRHKTGAGLRKQLTKNGRTIHESVQLFSEGNCPHSYSDRMHELRIANFDDLIPDNSEHLISNRDRVFGCGSKIIIEKRLVKKKARRNSANNSGDENNKFVAEFKVDRDSKHYFDHVSHELMEDGCFVEAKYLQFKEKAIEERASLGSGKSTEMNMLYCFWTFFLREHFDKDMYDEFLTYAREDELLGSKYGKECFFRFCSYGLENFFIQDIYNDFEEEAMADYRKGDFYGLEKFKAFHLNQKHPFEIPIKPETQKELDKFPTCRSFREGPLAPGYKGSLPKPSNSQQRQQQQPERSNRPRRAASDACKVTFTIGSAQPKYIPPMASKQQPQPHKQQQLPKQHSQQQKQQPKQKGQKQQVSKEQQKHEVKVEPVPKLSQPVPEKKEAPISKSQARRKENNKYVYNPVKDAQKEKEEKEKEKERGKIEKEEKDKEPRSLPSGAYRPPSFSESQKKLPPSPNNKKREERLSFGDKNKHPNAGGWTFGKSQPQSLPKGPLRAGQRW</sequence>
<dbReference type="RefSeq" id="XP_068364525.1">
    <property type="nucleotide sequence ID" value="XM_068500649.1"/>
</dbReference>
<feature type="compositionally biased region" description="Low complexity" evidence="1">
    <location>
        <begin position="408"/>
        <end position="443"/>
    </location>
</feature>
<reference evidence="2" key="1">
    <citation type="submission" date="2016-10" db="EMBL/GenBank/DDBJ databases">
        <authorList>
            <person name="Benchimol M."/>
            <person name="Almeida L.G."/>
            <person name="Vasconcelos A.T."/>
            <person name="Perreira-Neves A."/>
            <person name="Rosa I.A."/>
            <person name="Tasca T."/>
            <person name="Bogo M.R."/>
            <person name="de Souza W."/>
        </authorList>
    </citation>
    <scope>NUCLEOTIDE SEQUENCE [LARGE SCALE GENOMIC DNA]</scope>
    <source>
        <strain evidence="2">K</strain>
    </source>
</reference>
<dbReference type="SMART" id="SM00684">
    <property type="entry name" value="DM15"/>
    <property type="match status" value="3"/>
</dbReference>
<evidence type="ECO:0000256" key="1">
    <source>
        <dbReference type="SAM" id="MobiDB-lite"/>
    </source>
</evidence>
<gene>
    <name evidence="2" type="ORF">TRFO_19198</name>
</gene>
<dbReference type="Proteomes" id="UP000179807">
    <property type="component" value="Unassembled WGS sequence"/>
</dbReference>
<proteinExistence type="predicted"/>
<evidence type="ECO:0000313" key="2">
    <source>
        <dbReference type="EMBL" id="OHT11389.1"/>
    </source>
</evidence>
<protein>
    <submittedName>
        <fullName evidence="2">Uncharacterized protein</fullName>
    </submittedName>
</protein>
<dbReference type="AlphaFoldDB" id="A0A1J4KPP0"/>